<evidence type="ECO:0000313" key="3">
    <source>
        <dbReference type="Proteomes" id="UP000545286"/>
    </source>
</evidence>
<protein>
    <submittedName>
        <fullName evidence="2">Transposase</fullName>
    </submittedName>
</protein>
<proteinExistence type="predicted"/>
<dbReference type="AlphaFoldDB" id="A0A7W4UM69"/>
<dbReference type="PROSITE" id="PS50943">
    <property type="entry name" value="HTH_CROC1"/>
    <property type="match status" value="1"/>
</dbReference>
<dbReference type="SUPFAM" id="SSF47413">
    <property type="entry name" value="lambda repressor-like DNA-binding domains"/>
    <property type="match status" value="1"/>
</dbReference>
<comment type="caution">
    <text evidence="2">The sequence shown here is derived from an EMBL/GenBank/DDBJ whole genome shotgun (WGS) entry which is preliminary data.</text>
</comment>
<dbReference type="PANTHER" id="PTHR33055">
    <property type="entry name" value="TRANSPOSASE FOR INSERTION SEQUENCE ELEMENT IS1111A"/>
    <property type="match status" value="1"/>
</dbReference>
<dbReference type="Pfam" id="PF02371">
    <property type="entry name" value="Transposase_20"/>
    <property type="match status" value="1"/>
</dbReference>
<gene>
    <name evidence="2" type="ORF">FHX72_000855</name>
</gene>
<dbReference type="NCBIfam" id="NF033542">
    <property type="entry name" value="transpos_IS110"/>
    <property type="match status" value="1"/>
</dbReference>
<dbReference type="PANTHER" id="PTHR33055:SF16">
    <property type="entry name" value="TRANSPOSASE FOR INSERTION SEQUENCE ELEMENT IS1547"/>
    <property type="match status" value="1"/>
</dbReference>
<feature type="domain" description="HTH cro/C1-type" evidence="1">
    <location>
        <begin position="351"/>
        <end position="385"/>
    </location>
</feature>
<dbReference type="InterPro" id="IPR010982">
    <property type="entry name" value="Lambda_DNA-bd_dom_sf"/>
</dbReference>
<evidence type="ECO:0000259" key="1">
    <source>
        <dbReference type="PROSITE" id="PS50943"/>
    </source>
</evidence>
<dbReference type="EMBL" id="JACHWJ010000001">
    <property type="protein sequence ID" value="MBB2956743.1"/>
    <property type="molecule type" value="Genomic_DNA"/>
</dbReference>
<evidence type="ECO:0000313" key="2">
    <source>
        <dbReference type="EMBL" id="MBB2956743.1"/>
    </source>
</evidence>
<accession>A0A7W4UM69</accession>
<reference evidence="2 3" key="1">
    <citation type="submission" date="2020-08" db="EMBL/GenBank/DDBJ databases">
        <title>Sequencing the genomes of 1000 actinobacteria strains.</title>
        <authorList>
            <person name="Klenk H.-P."/>
        </authorList>
    </citation>
    <scope>NUCLEOTIDE SEQUENCE [LARGE SCALE GENOMIC DNA]</scope>
    <source>
        <strain evidence="2 3">DSM 20419</strain>
    </source>
</reference>
<dbReference type="RefSeq" id="WP_183623151.1">
    <property type="nucleotide sequence ID" value="NZ_JACHWJ010000001.1"/>
</dbReference>
<dbReference type="GO" id="GO:0006313">
    <property type="term" value="P:DNA transposition"/>
    <property type="evidence" value="ECO:0007669"/>
    <property type="project" value="InterPro"/>
</dbReference>
<dbReference type="Pfam" id="PF01548">
    <property type="entry name" value="DEDD_Tnp_IS110"/>
    <property type="match status" value="1"/>
</dbReference>
<dbReference type="GO" id="GO:0004803">
    <property type="term" value="F:transposase activity"/>
    <property type="evidence" value="ECO:0007669"/>
    <property type="project" value="InterPro"/>
</dbReference>
<dbReference type="InterPro" id="IPR001387">
    <property type="entry name" value="Cro/C1-type_HTH"/>
</dbReference>
<keyword evidence="3" id="KW-1185">Reference proteome</keyword>
<dbReference type="GO" id="GO:0003677">
    <property type="term" value="F:DNA binding"/>
    <property type="evidence" value="ECO:0007669"/>
    <property type="project" value="InterPro"/>
</dbReference>
<dbReference type="InterPro" id="IPR002525">
    <property type="entry name" value="Transp_IS110-like_N"/>
</dbReference>
<name>A0A7W4UM69_9MICO</name>
<dbReference type="CDD" id="cd00093">
    <property type="entry name" value="HTH_XRE"/>
    <property type="match status" value="1"/>
</dbReference>
<sequence>MTTRLEKIFAGVDTHADTHHAAVIDSNGKQLGDAQFPTTPAGYAALAAFMAAFGTVVRVGVEGTGSYGAGLARHLGEAGFGVAEVLRPNRQVRRTRGKSDPLDAYAAARTALAQEEHATPKAGAGQVEAIRYLLVARRSAVKARTAAIVQIKSLLVTAPDLIRERYRSLGDKALIAALARLRLSTDPLLAAVGQGLRSLARRHQLLGEEVSDLDQALAALTAAANPALVAAKGIGTITAAQLLVTAGDNPDRLRSEASFAALAGVSPIPASSGKTNRHRLNRGGDRQANAALHRIALVRMSYEPRTRDYVARKRALGHSNKEIIRCLKRALAREVFTLLTTIVEVPVTDDLRPLRQARKLSLTTVAEHFNVWPATISKLERGTHRDDDLANTYREWLTAA</sequence>
<dbReference type="Proteomes" id="UP000545286">
    <property type="component" value="Unassembled WGS sequence"/>
</dbReference>
<dbReference type="InterPro" id="IPR047650">
    <property type="entry name" value="Transpos_IS110"/>
</dbReference>
<dbReference type="InterPro" id="IPR003346">
    <property type="entry name" value="Transposase_20"/>
</dbReference>
<organism evidence="2 3">
    <name type="scientific">Pseudoclavibacter helvolus</name>
    <dbReference type="NCBI Taxonomy" id="255205"/>
    <lineage>
        <taxon>Bacteria</taxon>
        <taxon>Bacillati</taxon>
        <taxon>Actinomycetota</taxon>
        <taxon>Actinomycetes</taxon>
        <taxon>Micrococcales</taxon>
        <taxon>Microbacteriaceae</taxon>
        <taxon>Pseudoclavibacter</taxon>
    </lineage>
</organism>